<dbReference type="GO" id="GO:0008168">
    <property type="term" value="F:methyltransferase activity"/>
    <property type="evidence" value="ECO:0007669"/>
    <property type="project" value="UniProtKB-KW"/>
</dbReference>
<dbReference type="GO" id="GO:0032259">
    <property type="term" value="P:methylation"/>
    <property type="evidence" value="ECO:0007669"/>
    <property type="project" value="UniProtKB-KW"/>
</dbReference>
<keyword evidence="2" id="KW-0949">S-adenosyl-L-methionine</keyword>
<comment type="caution">
    <text evidence="5">The sequence shown here is derived from an EMBL/GenBank/DDBJ whole genome shotgun (WGS) entry which is preliminary data.</text>
</comment>
<dbReference type="InterPro" id="IPR056743">
    <property type="entry name" value="TRM5-TYW2-like_MTfase"/>
</dbReference>
<protein>
    <submittedName>
        <fullName evidence="5">tRNA1Val (Adenine37-N6)-methyltransferase</fullName>
        <ecNumber evidence="5">2.1.1.223</ecNumber>
    </submittedName>
</protein>
<evidence type="ECO:0000313" key="6">
    <source>
        <dbReference type="Proteomes" id="UP000578697"/>
    </source>
</evidence>
<dbReference type="InterPro" id="IPR029063">
    <property type="entry name" value="SAM-dependent_MTases_sf"/>
</dbReference>
<dbReference type="InterPro" id="IPR050210">
    <property type="entry name" value="tRNA_Adenine-N(6)_MTase"/>
</dbReference>
<keyword evidence="1 5" id="KW-0808">Transferase</keyword>
<proteinExistence type="predicted"/>
<keyword evidence="6" id="KW-1185">Reference proteome</keyword>
<dbReference type="Gene3D" id="3.40.50.150">
    <property type="entry name" value="Vaccinia Virus protein VP39"/>
    <property type="match status" value="1"/>
</dbReference>
<organism evidence="5 6">
    <name type="scientific">Treponema rectale</name>
    <dbReference type="NCBI Taxonomy" id="744512"/>
    <lineage>
        <taxon>Bacteria</taxon>
        <taxon>Pseudomonadati</taxon>
        <taxon>Spirochaetota</taxon>
        <taxon>Spirochaetia</taxon>
        <taxon>Spirochaetales</taxon>
        <taxon>Treponemataceae</taxon>
        <taxon>Treponema</taxon>
    </lineage>
</organism>
<dbReference type="AlphaFoldDB" id="A0A840SFB9"/>
<feature type="coiled-coil region" evidence="3">
    <location>
        <begin position="76"/>
        <end position="103"/>
    </location>
</feature>
<sequence length="231" mass="25942">MTSIQTDKLPDCNFSLIQDKNLFCYGTDALLLAKFCLSPVNRIHDNDITVDLCTGNGIIPILLAAKTKSKIYGIELQKESFDLAEKNVELNNLQNQITIYNGDICEIEKFIPKNSATIVTANPPYMKSSNSGIKENKNNALNIARHEIKCKLTDVIKAASALLNSTGTFFMIHRPERLSEIFSELKKYSLEPKRMQLIYPSINKSPTMVLIESKKNAKPGLINLPPYIMYP</sequence>
<feature type="domain" description="TRM5/TYW2-like methyltransferase" evidence="4">
    <location>
        <begin position="43"/>
        <end position="109"/>
    </location>
</feature>
<dbReference type="PANTHER" id="PTHR47739:SF1">
    <property type="entry name" value="TRNA1(VAL) (ADENINE(37)-N6)-METHYLTRANSFERASE"/>
    <property type="match status" value="1"/>
</dbReference>
<accession>A0A840SFB9</accession>
<reference evidence="5 6" key="1">
    <citation type="submission" date="2020-08" db="EMBL/GenBank/DDBJ databases">
        <title>Genomic Encyclopedia of Type Strains, Phase IV (KMG-IV): sequencing the most valuable type-strain genomes for metagenomic binning, comparative biology and taxonomic classification.</title>
        <authorList>
            <person name="Goeker M."/>
        </authorList>
    </citation>
    <scope>NUCLEOTIDE SEQUENCE [LARGE SCALE GENOMIC DNA]</scope>
    <source>
        <strain evidence="5 6">DSM 103679</strain>
    </source>
</reference>
<evidence type="ECO:0000256" key="1">
    <source>
        <dbReference type="ARBA" id="ARBA00022679"/>
    </source>
</evidence>
<evidence type="ECO:0000259" key="4">
    <source>
        <dbReference type="Pfam" id="PF02475"/>
    </source>
</evidence>
<dbReference type="RefSeq" id="WP_184652287.1">
    <property type="nucleotide sequence ID" value="NZ_JACHFR010000002.1"/>
</dbReference>
<evidence type="ECO:0000313" key="5">
    <source>
        <dbReference type="EMBL" id="MBB5218848.1"/>
    </source>
</evidence>
<dbReference type="Pfam" id="PF02475">
    <property type="entry name" value="TRM5-TYW2_MTfase"/>
    <property type="match status" value="1"/>
</dbReference>
<dbReference type="CDD" id="cd02440">
    <property type="entry name" value="AdoMet_MTases"/>
    <property type="match status" value="1"/>
</dbReference>
<gene>
    <name evidence="5" type="ORF">HNP77_001217</name>
</gene>
<keyword evidence="3" id="KW-0175">Coiled coil</keyword>
<dbReference type="EMBL" id="JACHFR010000002">
    <property type="protein sequence ID" value="MBB5218848.1"/>
    <property type="molecule type" value="Genomic_DNA"/>
</dbReference>
<dbReference type="SUPFAM" id="SSF53335">
    <property type="entry name" value="S-adenosyl-L-methionine-dependent methyltransferases"/>
    <property type="match status" value="1"/>
</dbReference>
<dbReference type="EC" id="2.1.1.223" evidence="5"/>
<name>A0A840SFB9_9SPIR</name>
<evidence type="ECO:0000256" key="2">
    <source>
        <dbReference type="ARBA" id="ARBA00022691"/>
    </source>
</evidence>
<dbReference type="PANTHER" id="PTHR47739">
    <property type="entry name" value="TRNA1(VAL) (ADENINE(37)-N6)-METHYLTRANSFERASE"/>
    <property type="match status" value="1"/>
</dbReference>
<evidence type="ECO:0000256" key="3">
    <source>
        <dbReference type="SAM" id="Coils"/>
    </source>
</evidence>
<keyword evidence="5" id="KW-0489">Methyltransferase</keyword>
<dbReference type="Proteomes" id="UP000578697">
    <property type="component" value="Unassembled WGS sequence"/>
</dbReference>